<evidence type="ECO:0000313" key="1">
    <source>
        <dbReference type="EMBL" id="MDG5048895.1"/>
    </source>
</evidence>
<evidence type="ECO:0000313" key="2">
    <source>
        <dbReference type="Proteomes" id="UP001152820"/>
    </source>
</evidence>
<proteinExistence type="predicted"/>
<reference evidence="1" key="2">
    <citation type="journal article" date="2023" name="Food Microbiol.">
        <title>Evaluation of the fermentation potential of lactic acid bacteria isolated from herbs, fruits and vegetables as starter cultures in nut-based milk alternatives.</title>
        <authorList>
            <person name="Huang W."/>
            <person name="Dong A."/>
            <person name="Pham H.T."/>
            <person name="Zhou C."/>
            <person name="Huo Z."/>
            <person name="Watjen A.P."/>
            <person name="Prakash S."/>
            <person name="Bang-Berthelsen C.H."/>
            <person name="Turner M.S."/>
        </authorList>
    </citation>
    <scope>NUCLEOTIDE SEQUENCE</scope>
    <source>
        <strain evidence="1">593</strain>
    </source>
</reference>
<name>A0AB35KCT1_9LACT</name>
<dbReference type="Proteomes" id="UP001152820">
    <property type="component" value="Unassembled WGS sequence"/>
</dbReference>
<sequence length="52" mass="6441">MKVKMLHSWWSDKRLENYINEFLDDLEHEGVEVVEIQYRPTFWGYFATVVYQ</sequence>
<dbReference type="EMBL" id="JAOWLO010000004">
    <property type="protein sequence ID" value="MDG5048895.1"/>
    <property type="molecule type" value="Genomic_DNA"/>
</dbReference>
<dbReference type="RefSeq" id="WP_168784843.1">
    <property type="nucleotide sequence ID" value="NZ_BLYG01000001.1"/>
</dbReference>
<reference evidence="1" key="1">
    <citation type="submission" date="2022-10" db="EMBL/GenBank/DDBJ databases">
        <authorList>
            <person name="Turner M.S."/>
            <person name="Huang W."/>
        </authorList>
    </citation>
    <scope>NUCLEOTIDE SEQUENCE</scope>
    <source>
        <strain evidence="1">593</strain>
    </source>
</reference>
<gene>
    <name evidence="1" type="ORF">OGZ38_07040</name>
</gene>
<protein>
    <submittedName>
        <fullName evidence="1">Uncharacterized protein</fullName>
    </submittedName>
</protein>
<accession>A0AB35KCT1</accession>
<comment type="caution">
    <text evidence="1">The sequence shown here is derived from an EMBL/GenBank/DDBJ whole genome shotgun (WGS) entry which is preliminary data.</text>
</comment>
<organism evidence="1 2">
    <name type="scientific">Lactococcus lactis</name>
    <dbReference type="NCBI Taxonomy" id="1358"/>
    <lineage>
        <taxon>Bacteria</taxon>
        <taxon>Bacillati</taxon>
        <taxon>Bacillota</taxon>
        <taxon>Bacilli</taxon>
        <taxon>Lactobacillales</taxon>
        <taxon>Streptococcaceae</taxon>
        <taxon>Lactococcus</taxon>
    </lineage>
</organism>
<dbReference type="AlphaFoldDB" id="A0AB35KCT1"/>